<feature type="repeat" description="ANK" evidence="2">
    <location>
        <begin position="60"/>
        <end position="93"/>
    </location>
</feature>
<evidence type="ECO:0000313" key="5">
    <source>
        <dbReference type="EMBL" id="EEB11721.1"/>
    </source>
</evidence>
<dbReference type="PROSITE" id="PS50088">
    <property type="entry name" value="ANK_REPEAT"/>
    <property type="match status" value="2"/>
</dbReference>
<dbReference type="Pfam" id="PF12796">
    <property type="entry name" value="Ank_2"/>
    <property type="match status" value="1"/>
</dbReference>
<dbReference type="InterPro" id="IPR009091">
    <property type="entry name" value="RCC1/BLIP-II"/>
</dbReference>
<dbReference type="SUPFAM" id="SSF48403">
    <property type="entry name" value="Ankyrin repeat"/>
    <property type="match status" value="1"/>
</dbReference>
<dbReference type="SUPFAM" id="SSF54695">
    <property type="entry name" value="POZ domain"/>
    <property type="match status" value="2"/>
</dbReference>
<protein>
    <recommendedName>
        <fullName evidence="4">BTB domain-containing protein</fullName>
    </recommendedName>
</protein>
<dbReference type="RefSeq" id="XP_002424459.1">
    <property type="nucleotide sequence ID" value="XM_002424414.1"/>
</dbReference>
<evidence type="ECO:0000313" key="7">
    <source>
        <dbReference type="Proteomes" id="UP000009046"/>
    </source>
</evidence>
<dbReference type="PROSITE" id="PS50297">
    <property type="entry name" value="ANK_REP_REGION"/>
    <property type="match status" value="2"/>
</dbReference>
<dbReference type="InParanoid" id="E0VEB5"/>
<organism>
    <name type="scientific">Pediculus humanus subsp. corporis</name>
    <name type="common">Body louse</name>
    <dbReference type="NCBI Taxonomy" id="121224"/>
    <lineage>
        <taxon>Eukaryota</taxon>
        <taxon>Metazoa</taxon>
        <taxon>Ecdysozoa</taxon>
        <taxon>Arthropoda</taxon>
        <taxon>Hexapoda</taxon>
        <taxon>Insecta</taxon>
        <taxon>Pterygota</taxon>
        <taxon>Neoptera</taxon>
        <taxon>Paraneoptera</taxon>
        <taxon>Psocodea</taxon>
        <taxon>Troctomorpha</taxon>
        <taxon>Phthiraptera</taxon>
        <taxon>Anoplura</taxon>
        <taxon>Pediculidae</taxon>
        <taxon>Pediculus</taxon>
    </lineage>
</organism>
<dbReference type="EnsemblMetazoa" id="PHUM129540-RA">
    <property type="protein sequence ID" value="PHUM129540-PA"/>
    <property type="gene ID" value="PHUM129540"/>
</dbReference>
<dbReference type="CDD" id="cd18500">
    <property type="entry name" value="BACK_IBtk"/>
    <property type="match status" value="1"/>
</dbReference>
<dbReference type="Gene3D" id="3.30.710.10">
    <property type="entry name" value="Potassium Channel Kv1.1, Chain A"/>
    <property type="match status" value="2"/>
</dbReference>
<dbReference type="HOGENOM" id="CLU_005713_0_0_1"/>
<dbReference type="InterPro" id="IPR051625">
    <property type="entry name" value="Signaling_Regulatory_Domain"/>
</dbReference>
<dbReference type="FunCoup" id="E0VEB5">
    <property type="interactions" value="466"/>
</dbReference>
<dbReference type="CDD" id="cd18301">
    <property type="entry name" value="BTB1_POZ_IBtk"/>
    <property type="match status" value="1"/>
</dbReference>
<feature type="repeat" description="RCC1" evidence="3">
    <location>
        <begin position="262"/>
        <end position="314"/>
    </location>
</feature>
<dbReference type="SUPFAM" id="SSF50985">
    <property type="entry name" value="RCC1/BLIP-II"/>
    <property type="match status" value="1"/>
</dbReference>
<dbReference type="InterPro" id="IPR000408">
    <property type="entry name" value="Reg_chr_condens"/>
</dbReference>
<dbReference type="PROSITE" id="PS50012">
    <property type="entry name" value="RCC1_3"/>
    <property type="match status" value="3"/>
</dbReference>
<dbReference type="VEuPathDB" id="VectorBase:PHUM129540"/>
<dbReference type="PANTHER" id="PTHR22872:SF2">
    <property type="entry name" value="INHIBITOR OF BRUTON TYROSINE KINASE"/>
    <property type="match status" value="1"/>
</dbReference>
<feature type="repeat" description="RCC1" evidence="3">
    <location>
        <begin position="208"/>
        <end position="261"/>
    </location>
</feature>
<reference evidence="5" key="1">
    <citation type="submission" date="2007-04" db="EMBL/GenBank/DDBJ databases">
        <title>Annotation of Pediculus humanus corporis strain USDA.</title>
        <authorList>
            <person name="Kirkness E."/>
            <person name="Hannick L."/>
            <person name="Hass B."/>
            <person name="Bruggner R."/>
            <person name="Lawson D."/>
            <person name="Bidwell S."/>
            <person name="Joardar V."/>
            <person name="Caler E."/>
            <person name="Walenz B."/>
            <person name="Inman J."/>
            <person name="Schobel S."/>
            <person name="Galinsky K."/>
            <person name="Amedeo P."/>
            <person name="Strausberg R."/>
        </authorList>
    </citation>
    <scope>NUCLEOTIDE SEQUENCE</scope>
    <source>
        <strain evidence="5">USDA</strain>
    </source>
</reference>
<proteinExistence type="predicted"/>
<feature type="repeat" description="RCC1" evidence="3">
    <location>
        <begin position="154"/>
        <end position="207"/>
    </location>
</feature>
<dbReference type="Proteomes" id="UP000009046">
    <property type="component" value="Unassembled WGS sequence"/>
</dbReference>
<dbReference type="PANTHER" id="PTHR22872">
    <property type="entry name" value="BTK-BINDING PROTEIN-RELATED"/>
    <property type="match status" value="1"/>
</dbReference>
<evidence type="ECO:0000259" key="4">
    <source>
        <dbReference type="PROSITE" id="PS50097"/>
    </source>
</evidence>
<dbReference type="InterPro" id="IPR000210">
    <property type="entry name" value="BTB/POZ_dom"/>
</dbReference>
<dbReference type="InterPro" id="IPR002110">
    <property type="entry name" value="Ankyrin_rpt"/>
</dbReference>
<sequence length="987" mass="112851">MATSKDSGGGVVHECYFRCTGKNHSSHLTAVVTRARLSDEKIAAYLKWCCIKYAEAVDLHGRTIVHVAASRGRLKLLLFLLSHPNVDVNFKDLESGFTALHRSLFYGQINCAVRLVQSGANLQEKDLDDLTPLDHVMKDKQSITYNNTSSNPSYEIYVWGTNTSFNLGIGHNNSKPVPTPLGTFFKKNISIKQVCMSKFHSLFLEEDGKVWVCGLNSRGRLGLGDESTSLVPTILKVGNRANNPCKSISIGLNHSLLLMENHSVWSFGLNDHQQLGHDPSFKEVPSPKLIDTLKGIKIIGISASKCYSIFWSKYMLYACGSNTGQLGDLKSNEPFPKLLKKFGVQDPPSSVESNRRKEILHLFTIKTRTYFKITNLKNFDSSEYTKVYLKRHELITSSHRYLYILRFRQPCKKVCIIGERGENESHLNYPQEKKMDEIKVAMLCEDDKIYFWRECHQLFVVCTLSLRRNICITDIFLNTTSIMLATKDGEAFFANSPEQNSPCNYVLKLERIPFIHRAVTVASDVQGENFSVIQTSPKKCLSTVKLEPVGEMRENMKIFLNTTSESDTLHDVVFEVENVRFPAHRFIVSHCEVMKNIINKNSKKIDGKQVVVVVVVIEKIKPKIFERILSYIYTGDCDFPSKMNSRNKNLNPLGFLKDAAKIFSLADLIEKLDCLFYDNGYICKNKNRKMDASKWPTFQRNNFANISDVSFKTEDGKIVKGHKCVLVARSEYFNCLINKGWLEKTPINLPIPSAILEILFDYLYENEPSSNLLESSDTNFLHQVLVTSDQIFCNGLRRVAEDKLQKCLNLKNVVDMLQTSVTFNANQLKRCSMEYICLNLTEILESRGLEILDDSILNELTEYYRNWLPCMTRRNIVTTEDEEPAEDFVEKIHATEPVSFENFEKEIKKLKTVEWKKSSREKVQRKKTKSESERFVSDSIVGEESKLSTCKHVETFVESVKEKKTNDEETWIKVGVVNLQRMCRNGR</sequence>
<feature type="repeat" description="ANK" evidence="2">
    <location>
        <begin position="95"/>
        <end position="127"/>
    </location>
</feature>
<evidence type="ECO:0000256" key="1">
    <source>
        <dbReference type="ARBA" id="ARBA00022737"/>
    </source>
</evidence>
<dbReference type="OrthoDB" id="1893551at2759"/>
<dbReference type="Pfam" id="PF00415">
    <property type="entry name" value="RCC1"/>
    <property type="match status" value="3"/>
</dbReference>
<dbReference type="SMART" id="SM00248">
    <property type="entry name" value="ANK"/>
    <property type="match status" value="2"/>
</dbReference>
<accession>E0VEB5</accession>
<keyword evidence="2" id="KW-0040">ANK repeat</keyword>
<dbReference type="EMBL" id="DS235088">
    <property type="protein sequence ID" value="EEB11721.1"/>
    <property type="molecule type" value="Genomic_DNA"/>
</dbReference>
<dbReference type="InterPro" id="IPR036770">
    <property type="entry name" value="Ankyrin_rpt-contain_sf"/>
</dbReference>
<dbReference type="AlphaFoldDB" id="E0VEB5"/>
<dbReference type="SMART" id="SM00225">
    <property type="entry name" value="BTB"/>
    <property type="match status" value="2"/>
</dbReference>
<keyword evidence="7" id="KW-1185">Reference proteome</keyword>
<dbReference type="CTD" id="8234078"/>
<dbReference type="InterPro" id="IPR011333">
    <property type="entry name" value="SKP1/BTB/POZ_sf"/>
</dbReference>
<feature type="domain" description="BTB" evidence="4">
    <location>
        <begin position="707"/>
        <end position="767"/>
    </location>
</feature>
<dbReference type="OMA" id="CGINTDH"/>
<dbReference type="Gene3D" id="2.130.10.30">
    <property type="entry name" value="Regulator of chromosome condensation 1/beta-lactamase-inhibitor protein II"/>
    <property type="match status" value="1"/>
</dbReference>
<evidence type="ECO:0000313" key="6">
    <source>
        <dbReference type="EnsemblMetazoa" id="PHUM129540-PA"/>
    </source>
</evidence>
<reference evidence="6" key="3">
    <citation type="submission" date="2020-05" db="UniProtKB">
        <authorList>
            <consortium name="EnsemblMetazoa"/>
        </authorList>
    </citation>
    <scope>IDENTIFICATION</scope>
    <source>
        <strain evidence="6">USDA</strain>
    </source>
</reference>
<dbReference type="EMBL" id="AAZO01001504">
    <property type="status" value="NOT_ANNOTATED_CDS"/>
    <property type="molecule type" value="Genomic_DNA"/>
</dbReference>
<gene>
    <name evidence="6" type="primary">8234078</name>
    <name evidence="5" type="ORF">Phum_PHUM129540</name>
</gene>
<dbReference type="STRING" id="121224.E0VEB5"/>
<keyword evidence="1" id="KW-0677">Repeat</keyword>
<dbReference type="Gene3D" id="1.25.40.20">
    <property type="entry name" value="Ankyrin repeat-containing domain"/>
    <property type="match status" value="1"/>
</dbReference>
<dbReference type="GeneID" id="8234078"/>
<dbReference type="Pfam" id="PF00651">
    <property type="entry name" value="BTB"/>
    <property type="match status" value="2"/>
</dbReference>
<dbReference type="eggNOG" id="KOG0783">
    <property type="taxonomic scope" value="Eukaryota"/>
</dbReference>
<name>E0VEB5_PEDHC</name>
<reference evidence="5" key="2">
    <citation type="submission" date="2007-04" db="EMBL/GenBank/DDBJ databases">
        <title>The genome of the human body louse.</title>
        <authorList>
            <consortium name="The Human Body Louse Genome Consortium"/>
            <person name="Kirkness E."/>
            <person name="Walenz B."/>
            <person name="Hass B."/>
            <person name="Bruggner R."/>
            <person name="Strausberg R."/>
        </authorList>
    </citation>
    <scope>NUCLEOTIDE SEQUENCE</scope>
    <source>
        <strain evidence="5">USDA</strain>
    </source>
</reference>
<dbReference type="KEGG" id="phu:Phum_PHUM129540"/>
<evidence type="ECO:0000256" key="2">
    <source>
        <dbReference type="PROSITE-ProRule" id="PRU00023"/>
    </source>
</evidence>
<evidence type="ECO:0000256" key="3">
    <source>
        <dbReference type="PROSITE-ProRule" id="PRU00235"/>
    </source>
</evidence>
<dbReference type="PROSITE" id="PS50097">
    <property type="entry name" value="BTB"/>
    <property type="match status" value="2"/>
</dbReference>
<feature type="domain" description="BTB" evidence="4">
    <location>
        <begin position="570"/>
        <end position="641"/>
    </location>
</feature>